<sequence length="1420" mass="160917">MQQAVEQTTLFEVSWEVCNKVGGIYTVVTTKVPQAIKTFGDNYYLIGPNLGNNADFQETDEPCWETLSQSLAIRSLHCRFGRWNIPGNPKVILVNFKDRYNQNQLLYEFWNRYGVDSMTGGWDYIEPVMFGSACGEVINIAVKTLVEPVGGTAVAHFHEWMCGSGLLTIKQLAPDVGTVFTTHATILGRSMAGAGIDIYENLSQINPQREAAAYNITAKQSMESITAREADYFTTVSEITADEAEAFLGRRPDIITPNGLDLHIIADFSKDTSLTTTARQSILSRASQFIGQQLPNDTRIMIISGRYEFHNKGFDVFLDALGNVEQALRNSNKYVLALCTAIGGHTGVTKYALENHLESNMITPPMPLRIVTHHVYNIEQDPIITKCLRLGLTNHEEDHVKIIFVPALLNGQDGFFNMQYEQVLPGCDLGVFPSWYEPWGYTPQESAAHAVPTVTTDLSGFGMWVRKLQENNHVTDGISVIHRLHMPYDDTVNALQSVILEYATCSSEKLMQHRIAVRKVSEECSWEKFFPYYIQSYHSALAKANERISIHEPQKQTNTLVITGVSKTPNLRMLTAINQLPQKLGRLREVVNNVWWTWQPEAETIFTLLSKELWKQSGHNPLKMLEDICPAALMAAEKNTEIQECYNELITKFDEYMKNKPHTTDPSISSYHPIAYFSTEYGLHESIPLYSGGLGILSGDHLKAASDLNIPMVAIGLLYKNGYFQQRIDAQGNQIAMYPENNFSLLPISLVKTLQGDPVRIELDLFPGRQLFAQVWKMQVGHVPLYLLDTDIPQNILDDRRITARLYESDRDCRIRQEILLGMGGVRLLNLLKIMPSIYHMNEGHSAFMILERIRNLMLWFNLPFNTAQECVRGNTVFTTHTPVDAGNERFDPSLMEKYFSDYAKSVNLTWNDFMSLGRFSTNDRNMFEMTLLAIRNANKVNGVSRLHSQVSKHMWANNWKGLPVPEIPIGYVTNGVHIASYVGEHTRKLLKKYVHELWDSLPTSHEAWKNVAQIPDEELWKARLEQKQPLLNVIKHLAMSSNLSYKIFAEEQQSIIQQLSEDVLIIGFARRFAPYKRANLILANPDRLHHILNNPQKPTILVFAGKAHPADQQGIDLIKQVINYTKDPRFYGKIFFIENYNLAIAKILLQGCDVWLNTPRRPYEACGTSGQKVGANGGLNLSIADGWWCEGYNSHNGWTIGKEIVDILPESEQCDYSDAESLYSLLEESVLPLYFKKDTNSFSPSWIAMVKNAMQTLIPEFNAERMLHQYLDDYYLPLAKNQVTFRGDNFAIPKQITKWKQGLEQRFATIKIRNVQIEGLTEDTVLYGEPLTITVTLSPESMKVDELLVQLVIGPGKDNTFTEMPDVLTLMVSQQSGKEVTFSGVYNIKYNGPNVYGIRILPTMPGLLSPYETGLILWV</sequence>
<dbReference type="InterPro" id="IPR052182">
    <property type="entry name" value="Glycogen/Maltodextrin_Phosph"/>
</dbReference>
<dbReference type="NCBIfam" id="TIGR02094">
    <property type="entry name" value="more_P_ylases"/>
    <property type="match status" value="1"/>
</dbReference>
<dbReference type="RefSeq" id="WP_011526417.1">
    <property type="nucleotide sequence ID" value="NC_008011.1"/>
</dbReference>
<dbReference type="eggNOG" id="COG0058">
    <property type="taxonomic scope" value="Bacteria"/>
</dbReference>
<dbReference type="EMBL" id="AM180252">
    <property type="protein sequence ID" value="CAJ54388.1"/>
    <property type="molecule type" value="Genomic_DNA"/>
</dbReference>
<dbReference type="CAZy" id="GT3">
    <property type="family name" value="Glycosyltransferase Family 3"/>
</dbReference>
<dbReference type="PANTHER" id="PTHR42655:SF1">
    <property type="entry name" value="GLYCOGEN PHOSPHORYLASE"/>
    <property type="match status" value="1"/>
</dbReference>
<evidence type="ECO:0000313" key="8">
    <source>
        <dbReference type="Proteomes" id="UP000002430"/>
    </source>
</evidence>
<evidence type="ECO:0000256" key="2">
    <source>
        <dbReference type="ARBA" id="ARBA00006047"/>
    </source>
</evidence>
<dbReference type="HOGENOM" id="CLU_005051_0_0_7"/>
<dbReference type="Pfam" id="PF00343">
    <property type="entry name" value="Phosphorylase"/>
    <property type="match status" value="1"/>
</dbReference>
<dbReference type="InterPro" id="IPR008631">
    <property type="entry name" value="Glycogen_synth"/>
</dbReference>
<dbReference type="GO" id="GO:0030170">
    <property type="term" value="F:pyridoxal phosphate binding"/>
    <property type="evidence" value="ECO:0007669"/>
    <property type="project" value="InterPro"/>
</dbReference>
<dbReference type="PANTHER" id="PTHR42655">
    <property type="entry name" value="GLYCOGEN PHOSPHORYLASE"/>
    <property type="match status" value="1"/>
</dbReference>
<evidence type="ECO:0000256" key="3">
    <source>
        <dbReference type="ARBA" id="ARBA00022533"/>
    </source>
</evidence>
<dbReference type="OrthoDB" id="7229284at2"/>
<comment type="catalytic activity">
    <reaction evidence="1">
        <text>[(1-&gt;4)-alpha-D-glucosyl](n) + phosphate = [(1-&gt;4)-alpha-D-glucosyl](n-1) + alpha-D-glucose 1-phosphate</text>
        <dbReference type="Rhea" id="RHEA:41732"/>
        <dbReference type="Rhea" id="RHEA-COMP:9584"/>
        <dbReference type="Rhea" id="RHEA-COMP:9586"/>
        <dbReference type="ChEBI" id="CHEBI:15444"/>
        <dbReference type="ChEBI" id="CHEBI:43474"/>
        <dbReference type="ChEBI" id="CHEBI:58601"/>
        <dbReference type="EC" id="2.4.1.1"/>
    </reaction>
</comment>
<dbReference type="CAZy" id="GT35">
    <property type="family name" value="Glycosyltransferase Family 35"/>
</dbReference>
<dbReference type="STRING" id="363253.LI0332"/>
<protein>
    <submittedName>
        <fullName evidence="7">Carbohydrate phosphorylase family protein</fullName>
    </submittedName>
</protein>
<keyword evidence="8" id="KW-1185">Reference proteome</keyword>
<dbReference type="Pfam" id="PF05693">
    <property type="entry name" value="Glycogen_syn"/>
    <property type="match status" value="2"/>
</dbReference>
<feature type="domain" description="DUF3417" evidence="6">
    <location>
        <begin position="580"/>
        <end position="687"/>
    </location>
</feature>
<keyword evidence="3" id="KW-0021">Allosteric enzyme</keyword>
<dbReference type="GO" id="GO:0004373">
    <property type="term" value="F:alpha-1,4-glucan glucosyltransferase (UDP-glucose donor) activity"/>
    <property type="evidence" value="ECO:0007669"/>
    <property type="project" value="InterPro"/>
</dbReference>
<dbReference type="SUPFAM" id="SSF53756">
    <property type="entry name" value="UDP-Glycosyltransferase/glycogen phosphorylase"/>
    <property type="match status" value="2"/>
</dbReference>
<accession>Q1MRI8</accession>
<evidence type="ECO:0000259" key="6">
    <source>
        <dbReference type="Pfam" id="PF11897"/>
    </source>
</evidence>
<keyword evidence="4" id="KW-0328">Glycosyltransferase</keyword>
<dbReference type="eggNOG" id="COG0438">
    <property type="taxonomic scope" value="Bacteria"/>
</dbReference>
<proteinExistence type="inferred from homology"/>
<dbReference type="Gene3D" id="3.40.50.2000">
    <property type="entry name" value="Glycogen Phosphorylase B"/>
    <property type="match status" value="5"/>
</dbReference>
<name>Q1MRI8_LAWIP</name>
<keyword evidence="5" id="KW-0808">Transferase</keyword>
<dbReference type="InterPro" id="IPR024517">
    <property type="entry name" value="Glycogen_phosphorylase_DUF3417"/>
</dbReference>
<reference evidence="7 8" key="1">
    <citation type="submission" date="2005-11" db="EMBL/GenBank/DDBJ databases">
        <title>The complete genome sequence of Lawsonia intracellularis: the causative agent of proliferative enteropathy.</title>
        <authorList>
            <person name="Kaur K."/>
            <person name="Zhang Q."/>
            <person name="Beckler D."/>
            <person name="Munir S."/>
            <person name="Li L."/>
            <person name="Kinsley K."/>
            <person name="Herron L."/>
            <person name="Peterson A."/>
            <person name="May B."/>
            <person name="Singh S."/>
            <person name="Gebhart C."/>
            <person name="Kapur V."/>
        </authorList>
    </citation>
    <scope>NUCLEOTIDE SEQUENCE [LARGE SCALE GENOMIC DNA]</scope>
    <source>
        <strain evidence="7 8">PHE/MN1-00</strain>
    </source>
</reference>
<evidence type="ECO:0000313" key="7">
    <source>
        <dbReference type="EMBL" id="CAJ54388.1"/>
    </source>
</evidence>
<dbReference type="GO" id="GO:0005978">
    <property type="term" value="P:glycogen biosynthetic process"/>
    <property type="evidence" value="ECO:0007669"/>
    <property type="project" value="InterPro"/>
</dbReference>
<comment type="similarity">
    <text evidence="2">Belongs to the glycogen phosphorylase family.</text>
</comment>
<evidence type="ECO:0000256" key="1">
    <source>
        <dbReference type="ARBA" id="ARBA00001275"/>
    </source>
</evidence>
<dbReference type="Pfam" id="PF11897">
    <property type="entry name" value="DUF3417"/>
    <property type="match status" value="1"/>
</dbReference>
<dbReference type="KEGG" id="lip:LI0332"/>
<gene>
    <name evidence="7" type="primary">glgP</name>
    <name evidence="7" type="ordered locus">LI0332</name>
</gene>
<dbReference type="GO" id="GO:0008184">
    <property type="term" value="F:glycogen phosphorylase activity"/>
    <property type="evidence" value="ECO:0007669"/>
    <property type="project" value="InterPro"/>
</dbReference>
<dbReference type="InterPro" id="IPR000811">
    <property type="entry name" value="Glyco_trans_35"/>
</dbReference>
<dbReference type="InterPro" id="IPR011834">
    <property type="entry name" value="Agluc_phsphrylas"/>
</dbReference>
<organism evidence="7 8">
    <name type="scientific">Lawsonia intracellularis (strain PHE/MN1-00)</name>
    <dbReference type="NCBI Taxonomy" id="363253"/>
    <lineage>
        <taxon>Bacteria</taxon>
        <taxon>Pseudomonadati</taxon>
        <taxon>Thermodesulfobacteriota</taxon>
        <taxon>Desulfovibrionia</taxon>
        <taxon>Desulfovibrionales</taxon>
        <taxon>Desulfovibrionaceae</taxon>
        <taxon>Lawsonia</taxon>
    </lineage>
</organism>
<evidence type="ECO:0000256" key="5">
    <source>
        <dbReference type="ARBA" id="ARBA00022679"/>
    </source>
</evidence>
<evidence type="ECO:0000256" key="4">
    <source>
        <dbReference type="ARBA" id="ARBA00022676"/>
    </source>
</evidence>
<dbReference type="Proteomes" id="UP000002430">
    <property type="component" value="Chromosome"/>
</dbReference>